<organism evidence="2 3">
    <name type="scientific">Mucuna pruriens</name>
    <name type="common">Velvet bean</name>
    <name type="synonym">Dolichos pruriens</name>
    <dbReference type="NCBI Taxonomy" id="157652"/>
    <lineage>
        <taxon>Eukaryota</taxon>
        <taxon>Viridiplantae</taxon>
        <taxon>Streptophyta</taxon>
        <taxon>Embryophyta</taxon>
        <taxon>Tracheophyta</taxon>
        <taxon>Spermatophyta</taxon>
        <taxon>Magnoliopsida</taxon>
        <taxon>eudicotyledons</taxon>
        <taxon>Gunneridae</taxon>
        <taxon>Pentapetalae</taxon>
        <taxon>rosids</taxon>
        <taxon>fabids</taxon>
        <taxon>Fabales</taxon>
        <taxon>Fabaceae</taxon>
        <taxon>Papilionoideae</taxon>
        <taxon>50 kb inversion clade</taxon>
        <taxon>NPAAA clade</taxon>
        <taxon>indigoferoid/millettioid clade</taxon>
        <taxon>Phaseoleae</taxon>
        <taxon>Mucuna</taxon>
    </lineage>
</organism>
<evidence type="ECO:0000313" key="2">
    <source>
        <dbReference type="EMBL" id="RDX75794.1"/>
    </source>
</evidence>
<protein>
    <recommendedName>
        <fullName evidence="1">DUF7745 domain-containing protein</fullName>
    </recommendedName>
</protein>
<proteinExistence type="predicted"/>
<dbReference type="Proteomes" id="UP000257109">
    <property type="component" value="Unassembled WGS sequence"/>
</dbReference>
<gene>
    <name evidence="2" type="ORF">CR513_44297</name>
</gene>
<feature type="domain" description="DUF7745" evidence="1">
    <location>
        <begin position="23"/>
        <end position="52"/>
    </location>
</feature>
<keyword evidence="3" id="KW-1185">Reference proteome</keyword>
<sequence>MESSYGIRKLHPILIRTPDLLSLKKYGNLLSLLEVEVQPDALTALTQYYDPLSVGTDTRGVREDHRDTPGMISALFIQRPEPFLGLSGQNTKDF</sequence>
<name>A0A371FBW8_MUCPR</name>
<dbReference type="Pfam" id="PF24924">
    <property type="entry name" value="DUF7745"/>
    <property type="match status" value="1"/>
</dbReference>
<evidence type="ECO:0000313" key="3">
    <source>
        <dbReference type="Proteomes" id="UP000257109"/>
    </source>
</evidence>
<dbReference type="EMBL" id="QJKJ01009723">
    <property type="protein sequence ID" value="RDX75794.1"/>
    <property type="molecule type" value="Genomic_DNA"/>
</dbReference>
<comment type="caution">
    <text evidence="2">The sequence shown here is derived from an EMBL/GenBank/DDBJ whole genome shotgun (WGS) entry which is preliminary data.</text>
</comment>
<feature type="non-terminal residue" evidence="2">
    <location>
        <position position="1"/>
    </location>
</feature>
<evidence type="ECO:0000259" key="1">
    <source>
        <dbReference type="Pfam" id="PF24924"/>
    </source>
</evidence>
<dbReference type="AlphaFoldDB" id="A0A371FBW8"/>
<accession>A0A371FBW8</accession>
<dbReference type="InterPro" id="IPR056647">
    <property type="entry name" value="DUF7745"/>
</dbReference>
<reference evidence="2" key="1">
    <citation type="submission" date="2018-05" db="EMBL/GenBank/DDBJ databases">
        <title>Draft genome of Mucuna pruriens seed.</title>
        <authorList>
            <person name="Nnadi N.E."/>
            <person name="Vos R."/>
            <person name="Hasami M.H."/>
            <person name="Devisetty U.K."/>
            <person name="Aguiy J.C."/>
        </authorList>
    </citation>
    <scope>NUCLEOTIDE SEQUENCE [LARGE SCALE GENOMIC DNA]</scope>
    <source>
        <strain evidence="2">JCA_2017</strain>
    </source>
</reference>